<name>A0AAV4VKJ2_CAEEX</name>
<dbReference type="Proteomes" id="UP001054945">
    <property type="component" value="Unassembled WGS sequence"/>
</dbReference>
<dbReference type="AlphaFoldDB" id="A0AAV4VKJ2"/>
<evidence type="ECO:0000313" key="1">
    <source>
        <dbReference type="EMBL" id="GIY70543.1"/>
    </source>
</evidence>
<evidence type="ECO:0000313" key="2">
    <source>
        <dbReference type="Proteomes" id="UP001054945"/>
    </source>
</evidence>
<accession>A0AAV4VKJ2</accession>
<dbReference type="EMBL" id="BPLR01014683">
    <property type="protein sequence ID" value="GIY70543.1"/>
    <property type="molecule type" value="Genomic_DNA"/>
</dbReference>
<organism evidence="1 2">
    <name type="scientific">Caerostris extrusa</name>
    <name type="common">Bark spider</name>
    <name type="synonym">Caerostris bankana</name>
    <dbReference type="NCBI Taxonomy" id="172846"/>
    <lineage>
        <taxon>Eukaryota</taxon>
        <taxon>Metazoa</taxon>
        <taxon>Ecdysozoa</taxon>
        <taxon>Arthropoda</taxon>
        <taxon>Chelicerata</taxon>
        <taxon>Arachnida</taxon>
        <taxon>Araneae</taxon>
        <taxon>Araneomorphae</taxon>
        <taxon>Entelegynae</taxon>
        <taxon>Araneoidea</taxon>
        <taxon>Araneidae</taxon>
        <taxon>Caerostris</taxon>
    </lineage>
</organism>
<keyword evidence="2" id="KW-1185">Reference proteome</keyword>
<protein>
    <submittedName>
        <fullName evidence="1">Uncharacterized protein</fullName>
    </submittedName>
</protein>
<reference evidence="1 2" key="1">
    <citation type="submission" date="2021-06" db="EMBL/GenBank/DDBJ databases">
        <title>Caerostris extrusa draft genome.</title>
        <authorList>
            <person name="Kono N."/>
            <person name="Arakawa K."/>
        </authorList>
    </citation>
    <scope>NUCLEOTIDE SEQUENCE [LARGE SCALE GENOMIC DNA]</scope>
</reference>
<proteinExistence type="predicted"/>
<comment type="caution">
    <text evidence="1">The sequence shown here is derived from an EMBL/GenBank/DDBJ whole genome shotgun (WGS) entry which is preliminary data.</text>
</comment>
<sequence length="84" mass="9451">MRRVVIASRGCTSGGWSEGGILFLSYHPIEKPMEAFPNPPCRDYRRLQGVYEGGASPRVVPCLILVFFPIKLNFSKKKIARIVK</sequence>
<gene>
    <name evidence="1" type="ORF">CEXT_764911</name>
</gene>